<accession>A0ABW0Z8Y5</accession>
<dbReference type="Proteomes" id="UP001596083">
    <property type="component" value="Unassembled WGS sequence"/>
</dbReference>
<feature type="compositionally biased region" description="Basic and acidic residues" evidence="1">
    <location>
        <begin position="1"/>
        <end position="10"/>
    </location>
</feature>
<feature type="region of interest" description="Disordered" evidence="1">
    <location>
        <begin position="1"/>
        <end position="20"/>
    </location>
</feature>
<evidence type="ECO:0000313" key="3">
    <source>
        <dbReference type="Proteomes" id="UP001596083"/>
    </source>
</evidence>
<gene>
    <name evidence="2" type="ORF">ACFP1Z_32385</name>
</gene>
<evidence type="ECO:0000256" key="1">
    <source>
        <dbReference type="SAM" id="MobiDB-lite"/>
    </source>
</evidence>
<evidence type="ECO:0000313" key="2">
    <source>
        <dbReference type="EMBL" id="MFC5724857.1"/>
    </source>
</evidence>
<dbReference type="RefSeq" id="WP_390321422.1">
    <property type="nucleotide sequence ID" value="NZ_JBHSPB010000037.1"/>
</dbReference>
<sequence length="97" mass="10725">MSAQPTEHRPVPGPPPMSTSHELRAALKVHGLPGDLEQFEEELGTADLDDLTAVRRITQHYRHRVLLRLDPVGSAAVGRSAEDVMAELRRRLAEAAR</sequence>
<comment type="caution">
    <text evidence="2">The sequence shown here is derived from an EMBL/GenBank/DDBJ whole genome shotgun (WGS) entry which is preliminary data.</text>
</comment>
<proteinExistence type="predicted"/>
<organism evidence="2 3">
    <name type="scientific">Streptomyces gamaensis</name>
    <dbReference type="NCBI Taxonomy" id="1763542"/>
    <lineage>
        <taxon>Bacteria</taxon>
        <taxon>Bacillati</taxon>
        <taxon>Actinomycetota</taxon>
        <taxon>Actinomycetes</taxon>
        <taxon>Kitasatosporales</taxon>
        <taxon>Streptomycetaceae</taxon>
        <taxon>Streptomyces</taxon>
    </lineage>
</organism>
<dbReference type="EMBL" id="JBHSPB010000037">
    <property type="protein sequence ID" value="MFC5724857.1"/>
    <property type="molecule type" value="Genomic_DNA"/>
</dbReference>
<keyword evidence="3" id="KW-1185">Reference proteome</keyword>
<reference evidence="3" key="1">
    <citation type="journal article" date="2019" name="Int. J. Syst. Evol. Microbiol.">
        <title>The Global Catalogue of Microorganisms (GCM) 10K type strain sequencing project: providing services to taxonomists for standard genome sequencing and annotation.</title>
        <authorList>
            <consortium name="The Broad Institute Genomics Platform"/>
            <consortium name="The Broad Institute Genome Sequencing Center for Infectious Disease"/>
            <person name="Wu L."/>
            <person name="Ma J."/>
        </authorList>
    </citation>
    <scope>NUCLEOTIDE SEQUENCE [LARGE SCALE GENOMIC DNA]</scope>
    <source>
        <strain evidence="3">CGMCC 4.7304</strain>
    </source>
</reference>
<protein>
    <submittedName>
        <fullName evidence="2">Uncharacterized protein</fullName>
    </submittedName>
</protein>
<name>A0ABW0Z8Y5_9ACTN</name>